<dbReference type="Proteomes" id="UP000319263">
    <property type="component" value="Chromosome"/>
</dbReference>
<keyword evidence="2" id="KW-1185">Reference proteome</keyword>
<gene>
    <name evidence="1" type="ORF">FOE78_12120</name>
</gene>
<dbReference type="AlphaFoldDB" id="A0A516PZH8"/>
<sequence>MTDESPLPLAEIIDEFTRVTHKFEDLDFLNAGGVLEVRAAVPAVTAVWIEVPGLTSLELASVVIEADGLEDPVAQSTLRTSKAAGPEFAEVARTKRLLDPARLAESEPELGVCTQQQQRPSLNIVFDEPVDLRKIIIRNRRDQDAERARGIQVLVRTADGWWTTLYDGIRRERELVQAVEQHFAGRLVTRRLTEAARRRFGRPKAAEPTPLLADLVRLLTAIQLREVPKLIFRELDRLSLTSEQASEFRHLVSEKIVARRQQEWNIHGIKRSFRFWSEQEKKDYLDFAIDVINCLQELNENVCLGFGSVLSVVRDHDLIPHDDDLDVIIAFEPEQATTLAEGKALIRKCLEDKGFVVTGDFTSYHWVFPANGRGQKLDAFAGIWEGDHIAWYPGKRGVLTRDMLFPVQHRPLLGRDCAIPHDPETYLERVYGPDWQTPNPHFRHTWRRKEYADLLK</sequence>
<name>A0A516PZH8_9ACTN</name>
<protein>
    <recommendedName>
        <fullName evidence="3">LicD family protein</fullName>
    </recommendedName>
</protein>
<evidence type="ECO:0000313" key="1">
    <source>
        <dbReference type="EMBL" id="QDP96552.1"/>
    </source>
</evidence>
<dbReference type="KEGG" id="mik:FOE78_12120"/>
<dbReference type="OrthoDB" id="3780655at2"/>
<reference evidence="1 2" key="1">
    <citation type="submission" date="2019-07" db="EMBL/GenBank/DDBJ databases">
        <title>Microlunatus dokdonensis sp. nov. isolated from the rhizospheric soil of the wild plant Elymus tsukushiensis.</title>
        <authorList>
            <person name="Ghim S.-Y."/>
            <person name="Hwang Y.-J."/>
            <person name="Son J.-S."/>
            <person name="Shin J.-H."/>
        </authorList>
    </citation>
    <scope>NUCLEOTIDE SEQUENCE [LARGE SCALE GENOMIC DNA]</scope>
    <source>
        <strain evidence="1 2">KUDC0627</strain>
    </source>
</reference>
<proteinExistence type="predicted"/>
<dbReference type="EMBL" id="CP041692">
    <property type="protein sequence ID" value="QDP96552.1"/>
    <property type="molecule type" value="Genomic_DNA"/>
</dbReference>
<accession>A0A516PZH8</accession>
<organism evidence="1 2">
    <name type="scientific">Microlunatus elymi</name>
    <dbReference type="NCBI Taxonomy" id="2596828"/>
    <lineage>
        <taxon>Bacteria</taxon>
        <taxon>Bacillati</taxon>
        <taxon>Actinomycetota</taxon>
        <taxon>Actinomycetes</taxon>
        <taxon>Propionibacteriales</taxon>
        <taxon>Propionibacteriaceae</taxon>
        <taxon>Microlunatus</taxon>
    </lineage>
</organism>
<evidence type="ECO:0008006" key="3">
    <source>
        <dbReference type="Google" id="ProtNLM"/>
    </source>
</evidence>
<evidence type="ECO:0000313" key="2">
    <source>
        <dbReference type="Proteomes" id="UP000319263"/>
    </source>
</evidence>
<dbReference type="RefSeq" id="WP_143986515.1">
    <property type="nucleotide sequence ID" value="NZ_CP041692.1"/>
</dbReference>